<organism evidence="1 2">
    <name type="scientific">Carboxylicivirga linearis</name>
    <dbReference type="NCBI Taxonomy" id="1628157"/>
    <lineage>
        <taxon>Bacteria</taxon>
        <taxon>Pseudomonadati</taxon>
        <taxon>Bacteroidota</taxon>
        <taxon>Bacteroidia</taxon>
        <taxon>Marinilabiliales</taxon>
        <taxon>Marinilabiliaceae</taxon>
        <taxon>Carboxylicivirga</taxon>
    </lineage>
</organism>
<dbReference type="PROSITE" id="PS51257">
    <property type="entry name" value="PROKAR_LIPOPROTEIN"/>
    <property type="match status" value="1"/>
</dbReference>
<evidence type="ECO:0000313" key="2">
    <source>
        <dbReference type="Proteomes" id="UP000708576"/>
    </source>
</evidence>
<accession>A0ABS5JP21</accession>
<proteinExistence type="predicted"/>
<dbReference type="SUPFAM" id="SSF50978">
    <property type="entry name" value="WD40 repeat-like"/>
    <property type="match status" value="1"/>
</dbReference>
<dbReference type="Proteomes" id="UP000708576">
    <property type="component" value="Unassembled WGS sequence"/>
</dbReference>
<gene>
    <name evidence="1" type="ORF">KEM10_00095</name>
</gene>
<sequence>MKKNNFYLNIILLVLLISGCQDKTYEEYWVNEPVYLSYDDLRSSIQETDEQPLVLPGKIYFKDNYLFINELMKGVHVYDNTNPETPAYKTFIKIPGNVDIAIKGDLLYADSYIDLVAINISSIDQPKEKHRIKNVFNYTVPETQNNYRIGNIDYSKGVVLDWNVKEVKEEVVEDDYPIYYDVVYSADYALINSASRGVTAQSTNTAGIAGSTARFMLYNNFLYTINQGWYIAIYDITTPELPLAQNGFYPNNTAETLFIKDDLLFIGGQSGMQIFSLNNPAEPQYISGYSHITACDPVVVNDDYAFVTLRSNNFCGGNTNQLDVINIQNIESPQLRNSLALTNPHGLGVDRDFLFICDGDEGLRVFDATEPEQMGLSNQLKQFNDIHAVDVIPLGDVLLTIGNDGFYQYDYTNINDMKLLSHIEVTASED</sequence>
<name>A0ABS5JP21_9BACT</name>
<comment type="caution">
    <text evidence="1">The sequence shown here is derived from an EMBL/GenBank/DDBJ whole genome shotgun (WGS) entry which is preliminary data.</text>
</comment>
<reference evidence="1 2" key="1">
    <citation type="journal article" date="2015" name="Int. J. Syst. Evol. Microbiol.">
        <title>Carboxylicivirga linearis sp. nov., isolated from a sea cucumber culture pond.</title>
        <authorList>
            <person name="Wang F.Q."/>
            <person name="Zhou Y.X."/>
            <person name="Lin X.Z."/>
            <person name="Chen G.J."/>
            <person name="Du Z.J."/>
        </authorList>
    </citation>
    <scope>NUCLEOTIDE SEQUENCE [LARGE SCALE GENOMIC DNA]</scope>
    <source>
        <strain evidence="1 2">FB218</strain>
    </source>
</reference>
<protein>
    <recommendedName>
        <fullName evidence="3">LVIVD repeat-containing protein</fullName>
    </recommendedName>
</protein>
<evidence type="ECO:0000313" key="1">
    <source>
        <dbReference type="EMBL" id="MBS2096652.1"/>
    </source>
</evidence>
<evidence type="ECO:0008006" key="3">
    <source>
        <dbReference type="Google" id="ProtNLM"/>
    </source>
</evidence>
<dbReference type="InterPro" id="IPR036322">
    <property type="entry name" value="WD40_repeat_dom_sf"/>
</dbReference>
<dbReference type="EMBL" id="JAGUCO010000001">
    <property type="protein sequence ID" value="MBS2096652.1"/>
    <property type="molecule type" value="Genomic_DNA"/>
</dbReference>
<dbReference type="RefSeq" id="WP_212211900.1">
    <property type="nucleotide sequence ID" value="NZ_JAGUCO010000001.1"/>
</dbReference>
<keyword evidence="2" id="KW-1185">Reference proteome</keyword>